<name>A0ABY6CGS4_9HYPH</name>
<dbReference type="Proteomes" id="UP001061862">
    <property type="component" value="Chromosome"/>
</dbReference>
<evidence type="ECO:0000256" key="1">
    <source>
        <dbReference type="SAM" id="Phobius"/>
    </source>
</evidence>
<keyword evidence="1" id="KW-0472">Membrane</keyword>
<accession>A0ABY6CGS4</accession>
<sequence length="160" mass="17417">MPMQATTTSPLFAAELTPHRTLGRGGMQLVVALVILLILSPLLLALSAGVGPLLGFIVLDMIAIGATLLLSSRQGKKREIVRLWSDQLEVVSVDAKGDRVLRRFNPNAVRLVLDRDVNEKTLALRLRANRDEMEIGAFLNSDDKASFAKAFGTALRKARA</sequence>
<dbReference type="Pfam" id="PF10003">
    <property type="entry name" value="DUF2244"/>
    <property type="match status" value="1"/>
</dbReference>
<organism evidence="2 3">
    <name type="scientific">Devosia neptuniae</name>
    <dbReference type="NCBI Taxonomy" id="191302"/>
    <lineage>
        <taxon>Bacteria</taxon>
        <taxon>Pseudomonadati</taxon>
        <taxon>Pseudomonadota</taxon>
        <taxon>Alphaproteobacteria</taxon>
        <taxon>Hyphomicrobiales</taxon>
        <taxon>Devosiaceae</taxon>
        <taxon>Devosia</taxon>
    </lineage>
</organism>
<evidence type="ECO:0000313" key="2">
    <source>
        <dbReference type="EMBL" id="UXN71365.1"/>
    </source>
</evidence>
<feature type="transmembrane region" description="Helical" evidence="1">
    <location>
        <begin position="53"/>
        <end position="72"/>
    </location>
</feature>
<evidence type="ECO:0000313" key="3">
    <source>
        <dbReference type="Proteomes" id="UP001061862"/>
    </source>
</evidence>
<keyword evidence="3" id="KW-1185">Reference proteome</keyword>
<dbReference type="EMBL" id="CP104965">
    <property type="protein sequence ID" value="UXN71365.1"/>
    <property type="molecule type" value="Genomic_DNA"/>
</dbReference>
<gene>
    <name evidence="2" type="ORF">N8A98_09380</name>
</gene>
<keyword evidence="1" id="KW-1133">Transmembrane helix</keyword>
<protein>
    <submittedName>
        <fullName evidence="2">DUF2244 domain-containing protein</fullName>
    </submittedName>
</protein>
<dbReference type="RefSeq" id="WP_262170882.1">
    <property type="nucleotide sequence ID" value="NZ_CP104965.1"/>
</dbReference>
<dbReference type="InterPro" id="IPR019253">
    <property type="entry name" value="DUF2244_TM"/>
</dbReference>
<feature type="transmembrane region" description="Helical" evidence="1">
    <location>
        <begin position="29"/>
        <end position="47"/>
    </location>
</feature>
<proteinExistence type="predicted"/>
<reference evidence="2 3" key="1">
    <citation type="submission" date="2022-09" db="EMBL/GenBank/DDBJ databases">
        <title>Interaction between co-microsymbionts with complementary sets of symbiotic genes in legume-rhizobium systems.</title>
        <authorList>
            <person name="Safronova V."/>
            <person name="Sazanova A."/>
            <person name="Afonin A."/>
            <person name="Chirak E."/>
        </authorList>
    </citation>
    <scope>NUCLEOTIDE SEQUENCE [LARGE SCALE GENOMIC DNA]</scope>
    <source>
        <strain evidence="2 3">A18/4-1</strain>
    </source>
</reference>
<keyword evidence="1" id="KW-0812">Transmembrane</keyword>